<reference evidence="2 3" key="1">
    <citation type="submission" date="2015-04" db="EMBL/GenBank/DDBJ databases">
        <authorList>
            <person name="Syromyatnikov M.Y."/>
            <person name="Popov V.N."/>
        </authorList>
    </citation>
    <scope>NUCLEOTIDE SEQUENCE [LARGE SCALE GENOMIC DNA]</scope>
</reference>
<evidence type="ECO:0000313" key="3">
    <source>
        <dbReference type="Proteomes" id="UP000183832"/>
    </source>
</evidence>
<protein>
    <submittedName>
        <fullName evidence="2">CLUMA_CG014334, isoform A</fullName>
    </submittedName>
</protein>
<proteinExistence type="predicted"/>
<dbReference type="AlphaFoldDB" id="A0A1J1INP9"/>
<feature type="non-terminal residue" evidence="2">
    <location>
        <position position="42"/>
    </location>
</feature>
<accession>A0A1J1INP9</accession>
<organism evidence="2 3">
    <name type="scientific">Clunio marinus</name>
    <dbReference type="NCBI Taxonomy" id="568069"/>
    <lineage>
        <taxon>Eukaryota</taxon>
        <taxon>Metazoa</taxon>
        <taxon>Ecdysozoa</taxon>
        <taxon>Arthropoda</taxon>
        <taxon>Hexapoda</taxon>
        <taxon>Insecta</taxon>
        <taxon>Pterygota</taxon>
        <taxon>Neoptera</taxon>
        <taxon>Endopterygota</taxon>
        <taxon>Diptera</taxon>
        <taxon>Nematocera</taxon>
        <taxon>Chironomoidea</taxon>
        <taxon>Chironomidae</taxon>
        <taxon>Clunio</taxon>
    </lineage>
</organism>
<dbReference type="EMBL" id="CVRI01000055">
    <property type="protein sequence ID" value="CRL01180.1"/>
    <property type="molecule type" value="Genomic_DNA"/>
</dbReference>
<evidence type="ECO:0000256" key="1">
    <source>
        <dbReference type="SAM" id="MobiDB-lite"/>
    </source>
</evidence>
<dbReference type="OrthoDB" id="8062600at2759"/>
<feature type="region of interest" description="Disordered" evidence="1">
    <location>
        <begin position="1"/>
        <end position="20"/>
    </location>
</feature>
<gene>
    <name evidence="2" type="ORF">CLUMA_CG014334</name>
</gene>
<evidence type="ECO:0000313" key="2">
    <source>
        <dbReference type="EMBL" id="CRL01180.1"/>
    </source>
</evidence>
<name>A0A1J1INP9_9DIPT</name>
<dbReference type="Proteomes" id="UP000183832">
    <property type="component" value="Unassembled WGS sequence"/>
</dbReference>
<sequence length="42" mass="4529">MQQTNGVTSVMSQEQSDLVTSVTISTDKKDAMKNGKSVIINN</sequence>
<keyword evidence="3" id="KW-1185">Reference proteome</keyword>